<dbReference type="InterPro" id="IPR055259">
    <property type="entry name" value="YkvP/CgeB_Glyco_trans-like"/>
</dbReference>
<accession>E0S038</accession>
<proteinExistence type="predicted"/>
<evidence type="ECO:0000259" key="1">
    <source>
        <dbReference type="Pfam" id="PF13524"/>
    </source>
</evidence>
<name>E0S038_BUTPB</name>
<dbReference type="STRING" id="515622.bpr_I0492"/>
<protein>
    <recommendedName>
        <fullName evidence="1">Spore protein YkvP/CgeB glycosyl transferase-like domain-containing protein</fullName>
    </recommendedName>
</protein>
<feature type="domain" description="Spore protein YkvP/CgeB glycosyl transferase-like" evidence="1">
    <location>
        <begin position="259"/>
        <end position="388"/>
    </location>
</feature>
<reference evidence="2 3" key="1">
    <citation type="journal article" date="2010" name="PLoS ONE">
        <title>The glycobiome of the rumen bacterium Butyrivibrio proteoclasticus B316(T) highlights adaptation to a polysaccharide-rich environment.</title>
        <authorList>
            <person name="Kelly W.J."/>
            <person name="Leahy S.C."/>
            <person name="Altermann E."/>
            <person name="Yeoman C.J."/>
            <person name="Dunne J.C."/>
            <person name="Kong Z."/>
            <person name="Pacheco D.M."/>
            <person name="Li D."/>
            <person name="Noel S.J."/>
            <person name="Moon C.D."/>
            <person name="Cookson A.L."/>
            <person name="Attwood G.T."/>
        </authorList>
    </citation>
    <scope>NUCLEOTIDE SEQUENCE [LARGE SCALE GENOMIC DNA]</scope>
    <source>
        <strain evidence="3">ATCC 51982 / DSM 14932 / B316</strain>
    </source>
</reference>
<dbReference type="Pfam" id="PF13524">
    <property type="entry name" value="Glyco_trans_1_2"/>
    <property type="match status" value="1"/>
</dbReference>
<dbReference type="Gene3D" id="3.40.50.2000">
    <property type="entry name" value="Glycogen Phosphorylase B"/>
    <property type="match status" value="1"/>
</dbReference>
<dbReference type="RefSeq" id="WP_013279896.1">
    <property type="nucleotide sequence ID" value="NC_014387.1"/>
</dbReference>
<dbReference type="KEGG" id="bpb:bpr_I0492"/>
<dbReference type="HOGENOM" id="CLU_033615_2_0_9"/>
<sequence>MKIFFLDWKSLGNEDIVSAAQYLNQNGYSIEISLYPFDNHIEDDDKEAADKLTQEIKKESPDFVMSFNYFPLVSKACKEVGVKYAAWVYDNPAVRLFSYTLVNDCNYVFVFDSQMYETFASQGIKTVHYLPMAAAVRRYDALPADPEKEKKLSGKISFVGHLYSENHNYYDRLMEKASDYLKGYLEGIIRFQMEIQGVNLVDRFFPPQAMQEMVDILGIKPSYDSVATYEYLYSNYVINRKITSLERSEILTEIGKKYPVELYTSNTSFKPQGVTNHGEVDYYLSMPYVFKNSDINLNITLRSIQRGIPLRIMDIMGCGGFVLTNYQEDMLDFFVPGEDFVYYESRQDLMDKIDYYLAHEDERLRIAENGHRKVAADHTYEQRLAEIINVVMG</sequence>
<dbReference type="AlphaFoldDB" id="E0S038"/>
<evidence type="ECO:0000313" key="3">
    <source>
        <dbReference type="Proteomes" id="UP000001299"/>
    </source>
</evidence>
<gene>
    <name evidence="2" type="ordered locus">bpr_I0492</name>
</gene>
<dbReference type="Proteomes" id="UP000001299">
    <property type="component" value="Chromosome 1"/>
</dbReference>
<evidence type="ECO:0000313" key="2">
    <source>
        <dbReference type="EMBL" id="ADL33239.1"/>
    </source>
</evidence>
<dbReference type="EMBL" id="CP001810">
    <property type="protein sequence ID" value="ADL33239.1"/>
    <property type="molecule type" value="Genomic_DNA"/>
</dbReference>
<keyword evidence="3" id="KW-1185">Reference proteome</keyword>
<dbReference type="eggNOG" id="COG4641">
    <property type="taxonomic scope" value="Bacteria"/>
</dbReference>
<organism evidence="2 3">
    <name type="scientific">Butyrivibrio proteoclasticus (strain ATCC 51982 / DSM 14932 / B316)</name>
    <name type="common">Clostridium proteoclasticum</name>
    <dbReference type="NCBI Taxonomy" id="515622"/>
    <lineage>
        <taxon>Bacteria</taxon>
        <taxon>Bacillati</taxon>
        <taxon>Bacillota</taxon>
        <taxon>Clostridia</taxon>
        <taxon>Lachnospirales</taxon>
        <taxon>Lachnospiraceae</taxon>
        <taxon>Butyrivibrio</taxon>
    </lineage>
</organism>